<evidence type="ECO:0000259" key="1">
    <source>
        <dbReference type="Pfam" id="PF03704"/>
    </source>
</evidence>
<dbReference type="InterPro" id="IPR005158">
    <property type="entry name" value="BTAD"/>
</dbReference>
<dbReference type="Pfam" id="PF13191">
    <property type="entry name" value="AAA_16"/>
    <property type="match status" value="1"/>
</dbReference>
<dbReference type="InterPro" id="IPR041664">
    <property type="entry name" value="AAA_16"/>
</dbReference>
<dbReference type="InterPro" id="IPR019734">
    <property type="entry name" value="TPR_rpt"/>
</dbReference>
<dbReference type="Proteomes" id="UP001500620">
    <property type="component" value="Unassembled WGS sequence"/>
</dbReference>
<proteinExistence type="predicted"/>
<dbReference type="Gene3D" id="1.25.40.10">
    <property type="entry name" value="Tetratricopeptide repeat domain"/>
    <property type="match status" value="2"/>
</dbReference>
<dbReference type="InterPro" id="IPR027417">
    <property type="entry name" value="P-loop_NTPase"/>
</dbReference>
<evidence type="ECO:0000313" key="3">
    <source>
        <dbReference type="EMBL" id="GAA4260932.1"/>
    </source>
</evidence>
<keyword evidence="4" id="KW-1185">Reference proteome</keyword>
<reference evidence="4" key="1">
    <citation type="journal article" date="2019" name="Int. J. Syst. Evol. Microbiol.">
        <title>The Global Catalogue of Microorganisms (GCM) 10K type strain sequencing project: providing services to taxonomists for standard genome sequencing and annotation.</title>
        <authorList>
            <consortium name="The Broad Institute Genomics Platform"/>
            <consortium name="The Broad Institute Genome Sequencing Center for Infectious Disease"/>
            <person name="Wu L."/>
            <person name="Ma J."/>
        </authorList>
    </citation>
    <scope>NUCLEOTIDE SEQUENCE [LARGE SCALE GENOMIC DNA]</scope>
    <source>
        <strain evidence="4">JCM 17441</strain>
    </source>
</reference>
<dbReference type="SUPFAM" id="SSF48452">
    <property type="entry name" value="TPR-like"/>
    <property type="match status" value="2"/>
</dbReference>
<name>A0ABP8DPC1_9ACTN</name>
<feature type="domain" description="Bacterial transcriptional activator" evidence="1">
    <location>
        <begin position="5"/>
        <end position="65"/>
    </location>
</feature>
<evidence type="ECO:0000259" key="2">
    <source>
        <dbReference type="Pfam" id="PF13191"/>
    </source>
</evidence>
<gene>
    <name evidence="3" type="ORF">GCM10022255_091550</name>
</gene>
<feature type="domain" description="Orc1-like AAA ATPase" evidence="2">
    <location>
        <begin position="75"/>
        <end position="217"/>
    </location>
</feature>
<organism evidence="3 4">
    <name type="scientific">Dactylosporangium darangshiense</name>
    <dbReference type="NCBI Taxonomy" id="579108"/>
    <lineage>
        <taxon>Bacteria</taxon>
        <taxon>Bacillati</taxon>
        <taxon>Actinomycetota</taxon>
        <taxon>Actinomycetes</taxon>
        <taxon>Micromonosporales</taxon>
        <taxon>Micromonosporaceae</taxon>
        <taxon>Dactylosporangium</taxon>
    </lineage>
</organism>
<dbReference type="InterPro" id="IPR011990">
    <property type="entry name" value="TPR-like_helical_dom_sf"/>
</dbReference>
<dbReference type="SMART" id="SM00028">
    <property type="entry name" value="TPR"/>
    <property type="match status" value="2"/>
</dbReference>
<accession>A0ABP8DPC1</accession>
<dbReference type="Pfam" id="PF03704">
    <property type="entry name" value="BTAD"/>
    <property type="match status" value="1"/>
</dbReference>
<sequence length="825" mass="85701">MSWATAAATAEPLREAAAAALVRALAAAGDRAAALAHYDRYRRAIADELGLDPSPALADLHRRLLGPAPTGFALRFVGRDALVKEALTGLATGVVRIAGRSGTGKSRLLEAIAAAVPSLFAAARWAERDEPWSLGRTLLRRLLADDPSAADPLPPRLRTALAHLLPELDAPAGTFDPETRDALVLEAARRLLTDRVVIIDDLQWADPTSVRLLGGVPRLALAYRPDELVHRMPGPPPLVLDALPDAALADLVDDAGIVDAITAETDRTPMAVAEVLRVLHAEGLAAPARGDGRWRSTAASAADRARQVGRSGQRRAIAERVLVHEGPAADLLRLLALLGREAPTGVLAAAAQLPLPATLALLDGLATADLVHLGAHGWRTSHDMVAEVIEAELPAGTRASLHARLATIAADAADQARHWLGAGDPARAAEAFAVAAERALDQVADAEAERLAGTGIDTGAAETAVRARLRQARAQARKRRGDIAGARDDLRAALRDQPPGPGGAPARAAVLAQLAALDSGADDLRRAAELAELALVEAGTDDAARAPALEVASVIDMNLDRPDRAEARAAEALSVYVRTGDSRGAARILDARAMAAFLHGRIADGVAELDRAAHLFESSGDLMRAVTPRSTCGHGRVLLGAPADGLADTERALDAARTLGHPEGQAYALWHRSEARSALGHPAEALTDAREALSIAERLHHRGWTATAWRAIGLAHQCACDPEAALEAFRASLAHSANLDLFACWAAARAALACVALGRLAEAAPLVADALATGPALGRHEARGAAAALAVARADPSAPSLVSTAIESAESAGARHYLPALTALA</sequence>
<dbReference type="EMBL" id="BAABAT010000043">
    <property type="protein sequence ID" value="GAA4260932.1"/>
    <property type="molecule type" value="Genomic_DNA"/>
</dbReference>
<comment type="caution">
    <text evidence="3">The sequence shown here is derived from an EMBL/GenBank/DDBJ whole genome shotgun (WGS) entry which is preliminary data.</text>
</comment>
<protein>
    <submittedName>
        <fullName evidence="3">Uncharacterized protein</fullName>
    </submittedName>
</protein>
<evidence type="ECO:0000313" key="4">
    <source>
        <dbReference type="Proteomes" id="UP001500620"/>
    </source>
</evidence>
<dbReference type="SUPFAM" id="SSF52540">
    <property type="entry name" value="P-loop containing nucleoside triphosphate hydrolases"/>
    <property type="match status" value="1"/>
</dbReference>